<keyword evidence="3" id="KW-1185">Reference proteome</keyword>
<dbReference type="Pfam" id="PF05699">
    <property type="entry name" value="Dimer_Tnp_hAT"/>
    <property type="match status" value="1"/>
</dbReference>
<organism evidence="2 3">
    <name type="scientific">Acer saccharum</name>
    <name type="common">Sugar maple</name>
    <dbReference type="NCBI Taxonomy" id="4024"/>
    <lineage>
        <taxon>Eukaryota</taxon>
        <taxon>Viridiplantae</taxon>
        <taxon>Streptophyta</taxon>
        <taxon>Embryophyta</taxon>
        <taxon>Tracheophyta</taxon>
        <taxon>Spermatophyta</taxon>
        <taxon>Magnoliopsida</taxon>
        <taxon>eudicotyledons</taxon>
        <taxon>Gunneridae</taxon>
        <taxon>Pentapetalae</taxon>
        <taxon>rosids</taxon>
        <taxon>malvids</taxon>
        <taxon>Sapindales</taxon>
        <taxon>Sapindaceae</taxon>
        <taxon>Hippocastanoideae</taxon>
        <taxon>Acereae</taxon>
        <taxon>Acer</taxon>
    </lineage>
</organism>
<comment type="caution">
    <text evidence="2">The sequence shown here is derived from an EMBL/GenBank/DDBJ whole genome shotgun (WGS) entry which is preliminary data.</text>
</comment>
<proteinExistence type="predicted"/>
<dbReference type="PANTHER" id="PTHR23272">
    <property type="entry name" value="BED FINGER-RELATED"/>
    <property type="match status" value="1"/>
</dbReference>
<accession>A0AA39W8N0</accession>
<dbReference type="PANTHER" id="PTHR23272:SF184">
    <property type="entry name" value="OS03G0311250 PROTEIN"/>
    <property type="match status" value="1"/>
</dbReference>
<dbReference type="InterPro" id="IPR008906">
    <property type="entry name" value="HATC_C_dom"/>
</dbReference>
<reference evidence="2" key="2">
    <citation type="submission" date="2023-06" db="EMBL/GenBank/DDBJ databases">
        <authorList>
            <person name="Swenson N.G."/>
            <person name="Wegrzyn J.L."/>
            <person name="Mcevoy S.L."/>
        </authorList>
    </citation>
    <scope>NUCLEOTIDE SEQUENCE</scope>
    <source>
        <strain evidence="2">NS2018</strain>
        <tissue evidence="2">Leaf</tissue>
    </source>
</reference>
<dbReference type="SUPFAM" id="SSF53098">
    <property type="entry name" value="Ribonuclease H-like"/>
    <property type="match status" value="1"/>
</dbReference>
<evidence type="ECO:0000259" key="1">
    <source>
        <dbReference type="Pfam" id="PF05699"/>
    </source>
</evidence>
<sequence length="82" mass="9244">MAMIAKNIFSTPVSTVAVEQEFSAGGNILDEKRSCLTPKALQIQVCVDDWMKAEYRQQEIDQEPTYDFFKDDEPEAGAVEPE</sequence>
<dbReference type="Proteomes" id="UP001168877">
    <property type="component" value="Unassembled WGS sequence"/>
</dbReference>
<gene>
    <name evidence="2" type="ORF">LWI29_001280</name>
</gene>
<evidence type="ECO:0000313" key="2">
    <source>
        <dbReference type="EMBL" id="KAK0606596.1"/>
    </source>
</evidence>
<dbReference type="InterPro" id="IPR012337">
    <property type="entry name" value="RNaseH-like_sf"/>
</dbReference>
<reference evidence="2" key="1">
    <citation type="journal article" date="2022" name="Plant J.">
        <title>Strategies of tolerance reflected in two North American maple genomes.</title>
        <authorList>
            <person name="McEvoy S.L."/>
            <person name="Sezen U.U."/>
            <person name="Trouern-Trend A."/>
            <person name="McMahon S.M."/>
            <person name="Schaberg P.G."/>
            <person name="Yang J."/>
            <person name="Wegrzyn J.L."/>
            <person name="Swenson N.G."/>
        </authorList>
    </citation>
    <scope>NUCLEOTIDE SEQUENCE</scope>
    <source>
        <strain evidence="2">NS2018</strain>
    </source>
</reference>
<dbReference type="GO" id="GO:0046983">
    <property type="term" value="F:protein dimerization activity"/>
    <property type="evidence" value="ECO:0007669"/>
    <property type="project" value="InterPro"/>
</dbReference>
<dbReference type="EMBL" id="JAUESC010000001">
    <property type="protein sequence ID" value="KAK0606596.1"/>
    <property type="molecule type" value="Genomic_DNA"/>
</dbReference>
<dbReference type="AlphaFoldDB" id="A0AA39W8N0"/>
<name>A0AA39W8N0_ACESA</name>
<feature type="domain" description="HAT C-terminal dimerisation" evidence="1">
    <location>
        <begin position="3"/>
        <end position="51"/>
    </location>
</feature>
<protein>
    <recommendedName>
        <fullName evidence="1">HAT C-terminal dimerisation domain-containing protein</fullName>
    </recommendedName>
</protein>
<evidence type="ECO:0000313" key="3">
    <source>
        <dbReference type="Proteomes" id="UP001168877"/>
    </source>
</evidence>